<organism evidence="2 3">
    <name type="scientific">Galerina marginata (strain CBS 339.88)</name>
    <dbReference type="NCBI Taxonomy" id="685588"/>
    <lineage>
        <taxon>Eukaryota</taxon>
        <taxon>Fungi</taxon>
        <taxon>Dikarya</taxon>
        <taxon>Basidiomycota</taxon>
        <taxon>Agaricomycotina</taxon>
        <taxon>Agaricomycetes</taxon>
        <taxon>Agaricomycetidae</taxon>
        <taxon>Agaricales</taxon>
        <taxon>Agaricineae</taxon>
        <taxon>Strophariaceae</taxon>
        <taxon>Galerina</taxon>
    </lineage>
</organism>
<evidence type="ECO:0000313" key="2">
    <source>
        <dbReference type="EMBL" id="KDR65109.1"/>
    </source>
</evidence>
<feature type="region of interest" description="Disordered" evidence="1">
    <location>
        <begin position="253"/>
        <end position="272"/>
    </location>
</feature>
<reference evidence="3" key="1">
    <citation type="journal article" date="2014" name="Proc. Natl. Acad. Sci. U.S.A.">
        <title>Extensive sampling of basidiomycete genomes demonstrates inadequacy of the white-rot/brown-rot paradigm for wood decay fungi.</title>
        <authorList>
            <person name="Riley R."/>
            <person name="Salamov A.A."/>
            <person name="Brown D.W."/>
            <person name="Nagy L.G."/>
            <person name="Floudas D."/>
            <person name="Held B.W."/>
            <person name="Levasseur A."/>
            <person name="Lombard V."/>
            <person name="Morin E."/>
            <person name="Otillar R."/>
            <person name="Lindquist E.A."/>
            <person name="Sun H."/>
            <person name="LaButti K.M."/>
            <person name="Schmutz J."/>
            <person name="Jabbour D."/>
            <person name="Luo H."/>
            <person name="Baker S.E."/>
            <person name="Pisabarro A.G."/>
            <person name="Walton J.D."/>
            <person name="Blanchette R.A."/>
            <person name="Henrissat B."/>
            <person name="Martin F."/>
            <person name="Cullen D."/>
            <person name="Hibbett D.S."/>
            <person name="Grigoriev I.V."/>
        </authorList>
    </citation>
    <scope>NUCLEOTIDE SEQUENCE [LARGE SCALE GENOMIC DNA]</scope>
    <source>
        <strain evidence="3">CBS 339.88</strain>
    </source>
</reference>
<sequence>MFSVSPRKISGIRGLIRHKCYMVVSPNPSDWQDHKPKEGRCLIPGWDIKFGDTNGSVERAYASKNPSFVVAYNDAPKRWGKVLEKRTFARMHKGVENVKQYGRTRSEWYRLFNNGQKDAQGKGLSEILLDIFEKFPGYDLTSEKGLAQAADEINAALALQDQVPPPETWPPFPGVMTKGLPYNVGVISNFHRNLLARTITDPRYWKGFKSIDWVEISTNIFDNTYGPGQLEHYCIEDVLEKYEAVQQLEGSKFGHVDNARRPEGEDEKDKGTSRLFTADELKNFKDSQEYNFYLQALSQRVSIMPK</sequence>
<dbReference type="HOGENOM" id="CLU_909259_0_0_1"/>
<evidence type="ECO:0000313" key="3">
    <source>
        <dbReference type="Proteomes" id="UP000027222"/>
    </source>
</evidence>
<dbReference type="EMBL" id="KL142520">
    <property type="protein sequence ID" value="KDR65109.1"/>
    <property type="molecule type" value="Genomic_DNA"/>
</dbReference>
<proteinExistence type="predicted"/>
<accession>A0A067SBH2</accession>
<gene>
    <name evidence="2" type="ORF">GALMADRAFT_162481</name>
</gene>
<name>A0A067SBH2_GALM3</name>
<evidence type="ECO:0000256" key="1">
    <source>
        <dbReference type="SAM" id="MobiDB-lite"/>
    </source>
</evidence>
<dbReference type="AlphaFoldDB" id="A0A067SBH2"/>
<keyword evidence="3" id="KW-1185">Reference proteome</keyword>
<dbReference type="Proteomes" id="UP000027222">
    <property type="component" value="Unassembled WGS sequence"/>
</dbReference>
<dbReference type="OrthoDB" id="3058031at2759"/>
<protein>
    <submittedName>
        <fullName evidence="2">Uncharacterized protein</fullName>
    </submittedName>
</protein>